<proteinExistence type="predicted"/>
<comment type="caution">
    <text evidence="1">The sequence shown here is derived from an EMBL/GenBank/DDBJ whole genome shotgun (WGS) entry which is preliminary data.</text>
</comment>
<organism evidence="1 2">
    <name type="scientific">Cetraspora pellucida</name>
    <dbReference type="NCBI Taxonomy" id="1433469"/>
    <lineage>
        <taxon>Eukaryota</taxon>
        <taxon>Fungi</taxon>
        <taxon>Fungi incertae sedis</taxon>
        <taxon>Mucoromycota</taxon>
        <taxon>Glomeromycotina</taxon>
        <taxon>Glomeromycetes</taxon>
        <taxon>Diversisporales</taxon>
        <taxon>Gigasporaceae</taxon>
        <taxon>Cetraspora</taxon>
    </lineage>
</organism>
<gene>
    <name evidence="1" type="ORF">SPELUC_LOCUS3124</name>
</gene>
<reference evidence="1" key="1">
    <citation type="submission" date="2021-06" db="EMBL/GenBank/DDBJ databases">
        <authorList>
            <person name="Kallberg Y."/>
            <person name="Tangrot J."/>
            <person name="Rosling A."/>
        </authorList>
    </citation>
    <scope>NUCLEOTIDE SEQUENCE</scope>
    <source>
        <strain evidence="1">28 12/20/2015</strain>
    </source>
</reference>
<protein>
    <submittedName>
        <fullName evidence="1">10943_t:CDS:1</fullName>
    </submittedName>
</protein>
<evidence type="ECO:0000313" key="2">
    <source>
        <dbReference type="Proteomes" id="UP000789366"/>
    </source>
</evidence>
<keyword evidence="2" id="KW-1185">Reference proteome</keyword>
<dbReference type="Proteomes" id="UP000789366">
    <property type="component" value="Unassembled WGS sequence"/>
</dbReference>
<dbReference type="EMBL" id="CAJVPW010002312">
    <property type="protein sequence ID" value="CAG8503461.1"/>
    <property type="molecule type" value="Genomic_DNA"/>
</dbReference>
<evidence type="ECO:0000313" key="1">
    <source>
        <dbReference type="EMBL" id="CAG8503461.1"/>
    </source>
</evidence>
<accession>A0ACA9L297</accession>
<sequence length="484" mass="54435">MSNAQSNVSLKELNAKLLAEIAEIKVENDELKNKNVETIAFSNKIVELETERTELKTRIVRLLRQSVEENKPGITILDIEAELCGGCPGHLREPLAELWNTTNDQIPVLLAIEANLTMVDEILKPLLEEHSTSFGGTYINVITNRIIINTVDYTKVDIIISRMESYKHLFIFKNVTNSLVTLRNSFDQISEQAKSLRPLNIACFIDMEVNNIVLYIWKGYNQYNRVFLEAIEPYNVIKRFVNQSSGPPPDTDVDDITIRTIATPILGGDGIINKVEDKLCSVGFWAKSKDLKTDYIVTAKHCALRPNSFFNHIQWNKTTDISYFTLGYMLQNFKSFDIGLIAFIGHYTFKLEMTIRNVDSANSQLIIYDDEAVSSYGAHICKSGYTTHVTCGFIKGFNGFFINERSQFNSQAIFSTAKVIKGDSGGTVFSYKQNLRHASLNGITNIGGEDSNNYIHGYLPIKTISREFQVRPVLAGDSGNTSTN</sequence>
<name>A0ACA9L297_9GLOM</name>